<evidence type="ECO:0000313" key="3">
    <source>
        <dbReference type="Proteomes" id="UP001202961"/>
    </source>
</evidence>
<evidence type="ECO:0000256" key="1">
    <source>
        <dbReference type="SAM" id="MobiDB-lite"/>
    </source>
</evidence>
<dbReference type="RefSeq" id="WP_250928398.1">
    <property type="nucleotide sequence ID" value="NZ_JAMQBK010000024.1"/>
</dbReference>
<accession>A0ABT0U1I2</accession>
<feature type="compositionally biased region" description="Polar residues" evidence="1">
    <location>
        <begin position="267"/>
        <end position="277"/>
    </location>
</feature>
<name>A0ABT0U1I2_9BACT</name>
<comment type="caution">
    <text evidence="2">The sequence shown here is derived from an EMBL/GenBank/DDBJ whole genome shotgun (WGS) entry which is preliminary data.</text>
</comment>
<evidence type="ECO:0000313" key="2">
    <source>
        <dbReference type="EMBL" id="MCM2370738.1"/>
    </source>
</evidence>
<proteinExistence type="predicted"/>
<feature type="region of interest" description="Disordered" evidence="1">
    <location>
        <begin position="223"/>
        <end position="294"/>
    </location>
</feature>
<sequence length="294" mass="32226">MIRDSHGHVRGIQHHDVIHGGTHGVVPSIGGTHIDHHDHIVRDRHGHVIGTQHHDVVHNDWSHIVPNTIHGYATGQYYVRGGQYYYSPQVSSQHVTARPVMLPFGGFTQYSDLSGRLETLVNEILLDLHCNYSHNRGFAETYREAYQLLGVAKFIHAAEHNNDREAMRSKLLGTDQLFHHIQDDVRGWTRIHHRQIGSLGIVSKMDLAEATLHHLMNDVGVSESAQAPQPGAAPAPLVEQAPPPPAAQQGYAPQQGARQGYAPQRAPAQNYSPQGSPAATAAPLGNSPPPPTVQ</sequence>
<feature type="compositionally biased region" description="Low complexity" evidence="1">
    <location>
        <begin position="225"/>
        <end position="240"/>
    </location>
</feature>
<reference evidence="2 3" key="1">
    <citation type="journal article" date="2022" name="Syst. Appl. Microbiol.">
        <title>Rhodopirellula aestuarii sp. nov., a novel member of the genus Rhodopirellula isolated from brackish sediments collected in the Tagus River estuary, Portugal.</title>
        <authorList>
            <person name="Vitorino I.R."/>
            <person name="Klimek D."/>
            <person name="Calusinska M."/>
            <person name="Lobo-da-Cunha A."/>
            <person name="Vasconcelos V."/>
            <person name="Lage O.M."/>
        </authorList>
    </citation>
    <scope>NUCLEOTIDE SEQUENCE [LARGE SCALE GENOMIC DNA]</scope>
    <source>
        <strain evidence="2 3">ICT_H3.1</strain>
    </source>
</reference>
<organism evidence="2 3">
    <name type="scientific">Aporhodopirellula aestuarii</name>
    <dbReference type="NCBI Taxonomy" id="2950107"/>
    <lineage>
        <taxon>Bacteria</taxon>
        <taxon>Pseudomonadati</taxon>
        <taxon>Planctomycetota</taxon>
        <taxon>Planctomycetia</taxon>
        <taxon>Pirellulales</taxon>
        <taxon>Pirellulaceae</taxon>
        <taxon>Aporhodopirellula</taxon>
    </lineage>
</organism>
<dbReference type="Proteomes" id="UP001202961">
    <property type="component" value="Unassembled WGS sequence"/>
</dbReference>
<dbReference type="EMBL" id="JAMQBK010000024">
    <property type="protein sequence ID" value="MCM2370738.1"/>
    <property type="molecule type" value="Genomic_DNA"/>
</dbReference>
<protein>
    <submittedName>
        <fullName evidence="2">Uncharacterized protein</fullName>
    </submittedName>
</protein>
<feature type="compositionally biased region" description="Low complexity" evidence="1">
    <location>
        <begin position="247"/>
        <end position="266"/>
    </location>
</feature>
<gene>
    <name evidence="2" type="ORF">NB063_08980</name>
</gene>
<keyword evidence="3" id="KW-1185">Reference proteome</keyword>